<feature type="compositionally biased region" description="Basic residues" evidence="1">
    <location>
        <begin position="33"/>
        <end position="68"/>
    </location>
</feature>
<dbReference type="InParanoid" id="M3Y6C6"/>
<proteinExistence type="predicted"/>
<feature type="compositionally biased region" description="Basic residues" evidence="1">
    <location>
        <begin position="1"/>
        <end position="11"/>
    </location>
</feature>
<name>M3Y6C6_MUSPF</name>
<sequence length="93" mass="11444">SSLVLRKKKKISVNEPLRRQCHNEPREVGREERRKRRQRRKKRRKEGRQARKKERKKERERKEKRKGKESKAWPRSFSSVGPRWQGEGESLKK</sequence>
<dbReference type="HOGENOM" id="CLU_2405127_0_0_1"/>
<dbReference type="OMA" id="CHNEPRE"/>
<dbReference type="Ensembl" id="ENSMPUT00000006991.1">
    <property type="protein sequence ID" value="ENSMPUP00000006877.1"/>
    <property type="gene ID" value="ENSMPUG00000006932.1"/>
</dbReference>
<organism evidence="2">
    <name type="scientific">Mustela putorius furo</name>
    <name type="common">European domestic ferret</name>
    <name type="synonym">Mustela furo</name>
    <dbReference type="NCBI Taxonomy" id="9669"/>
    <lineage>
        <taxon>Eukaryota</taxon>
        <taxon>Metazoa</taxon>
        <taxon>Chordata</taxon>
        <taxon>Craniata</taxon>
        <taxon>Vertebrata</taxon>
        <taxon>Euteleostomi</taxon>
        <taxon>Mammalia</taxon>
        <taxon>Eutheria</taxon>
        <taxon>Laurasiatheria</taxon>
        <taxon>Carnivora</taxon>
        <taxon>Caniformia</taxon>
        <taxon>Musteloidea</taxon>
        <taxon>Mustelidae</taxon>
        <taxon>Mustelinae</taxon>
        <taxon>Mustela</taxon>
    </lineage>
</organism>
<feature type="compositionally biased region" description="Basic and acidic residues" evidence="1">
    <location>
        <begin position="16"/>
        <end position="32"/>
    </location>
</feature>
<dbReference type="EMBL" id="AEYP01022501">
    <property type="status" value="NOT_ANNOTATED_CDS"/>
    <property type="molecule type" value="Genomic_DNA"/>
</dbReference>
<accession>M3Y6C6</accession>
<feature type="region of interest" description="Disordered" evidence="1">
    <location>
        <begin position="1"/>
        <end position="93"/>
    </location>
</feature>
<dbReference type="AlphaFoldDB" id="M3Y6C6"/>
<evidence type="ECO:0000313" key="2">
    <source>
        <dbReference type="Ensembl" id="ENSMPUP00000006877.1"/>
    </source>
</evidence>
<protein>
    <submittedName>
        <fullName evidence="2">Uncharacterized protein</fullName>
    </submittedName>
</protein>
<evidence type="ECO:0000256" key="1">
    <source>
        <dbReference type="SAM" id="MobiDB-lite"/>
    </source>
</evidence>
<reference evidence="2" key="1">
    <citation type="submission" date="2024-06" db="UniProtKB">
        <authorList>
            <consortium name="Ensembl"/>
        </authorList>
    </citation>
    <scope>IDENTIFICATION</scope>
</reference>